<protein>
    <recommendedName>
        <fullName evidence="3">Sugar-binding cellulase-like protein</fullName>
    </recommendedName>
</protein>
<organism evidence="1 2">
    <name type="scientific">Promicromonospora iranensis</name>
    <dbReference type="NCBI Taxonomy" id="1105144"/>
    <lineage>
        <taxon>Bacteria</taxon>
        <taxon>Bacillati</taxon>
        <taxon>Actinomycetota</taxon>
        <taxon>Actinomycetes</taxon>
        <taxon>Micrococcales</taxon>
        <taxon>Promicromonosporaceae</taxon>
        <taxon>Promicromonospora</taxon>
    </lineage>
</organism>
<sequence>MVTTATKVRTDSSARVPEHLPERLAITLWDFSWYVRTGPGEPFEDLDAAFARAVELGYNTVRICAMPFLLFRSGLDTSAVRLQPIGGGYAGRVRWYDVESPTTIDARAHLLAFFRAADRHGVVVIASSWEYQQSPAFAADRAWYDALQAVDPEERLVELGHAMVELVDLLTEHGLAHTLAFVELHNEVQAGHLTHGLPGQGDPVVELRGRLEAGIDTFRARHPDVLCGVNYAAVPVTAMRGLPRNAEVLVVHPYVYGVLDDLVQEFALRGDPAGFPQERADAELLLPGAPRLSEWAPPADEEWKRHASIVGEAEIYVHDWCDPQRVDRWLYDRYGAHRIAMALRLREWIGVAADTAARLEIPLVFGEGWVGYTPRDCRFEEGPVGAQICRDAARLSVEAGAWGSLVCSNAAPHHAMWDDTELQRECNRILLGGP</sequence>
<reference evidence="1 2" key="1">
    <citation type="submission" date="2023-07" db="EMBL/GenBank/DDBJ databases">
        <title>Sequencing the genomes of 1000 actinobacteria strains.</title>
        <authorList>
            <person name="Klenk H.-P."/>
        </authorList>
    </citation>
    <scope>NUCLEOTIDE SEQUENCE [LARGE SCALE GENOMIC DNA]</scope>
    <source>
        <strain evidence="1 2">DSM 45554</strain>
    </source>
</reference>
<dbReference type="RefSeq" id="WP_274997676.1">
    <property type="nucleotide sequence ID" value="NZ_JAJQQP010000017.1"/>
</dbReference>
<dbReference type="SUPFAM" id="SSF51445">
    <property type="entry name" value="(Trans)glycosidases"/>
    <property type="match status" value="1"/>
</dbReference>
<proteinExistence type="predicted"/>
<dbReference type="InterPro" id="IPR017853">
    <property type="entry name" value="GH"/>
</dbReference>
<dbReference type="Pfam" id="PF12876">
    <property type="entry name" value="Cellulase-like"/>
    <property type="match status" value="1"/>
</dbReference>
<evidence type="ECO:0000313" key="2">
    <source>
        <dbReference type="Proteomes" id="UP001183585"/>
    </source>
</evidence>
<accession>A0ABU2CIE0</accession>
<name>A0ABU2CIE0_9MICO</name>
<gene>
    <name evidence="1" type="ORF">J2S48_000604</name>
</gene>
<keyword evidence="2" id="KW-1185">Reference proteome</keyword>
<evidence type="ECO:0008006" key="3">
    <source>
        <dbReference type="Google" id="ProtNLM"/>
    </source>
</evidence>
<evidence type="ECO:0000313" key="1">
    <source>
        <dbReference type="EMBL" id="MDR7381089.1"/>
    </source>
</evidence>
<dbReference type="EMBL" id="JAVDYE010000001">
    <property type="protein sequence ID" value="MDR7381089.1"/>
    <property type="molecule type" value="Genomic_DNA"/>
</dbReference>
<dbReference type="InterPro" id="IPR024778">
    <property type="entry name" value="Put_cellulase"/>
</dbReference>
<dbReference type="Gene3D" id="3.20.20.80">
    <property type="entry name" value="Glycosidases"/>
    <property type="match status" value="1"/>
</dbReference>
<comment type="caution">
    <text evidence="1">The sequence shown here is derived from an EMBL/GenBank/DDBJ whole genome shotgun (WGS) entry which is preliminary data.</text>
</comment>
<dbReference type="Proteomes" id="UP001183585">
    <property type="component" value="Unassembled WGS sequence"/>
</dbReference>